<dbReference type="EMBL" id="QJKJ01002288">
    <property type="protein sequence ID" value="RDY03504.1"/>
    <property type="molecule type" value="Genomic_DNA"/>
</dbReference>
<sequence>MTNPSLAQSGYLGTNWMRVVRNKLDESGKVMCNKARIVAQDFIETFAPIARLEDIRILLSFTTHYNMRLHQMNIKYDFLNDIINEEVFLKQPPGFESDIFPNHVFKLKNALYGHKGKLDTILFCKNYDSHFIIVQNYVDDIVFYATDYLLCREFSELVKKEFGMSIMGELKFLL</sequence>
<feature type="domain" description="Reverse transcriptase Ty1/copia-type" evidence="1">
    <location>
        <begin position="13"/>
        <end position="115"/>
    </location>
</feature>
<name>A0A371HL89_MUCPR</name>
<proteinExistence type="predicted"/>
<evidence type="ECO:0000259" key="1">
    <source>
        <dbReference type="Pfam" id="PF07727"/>
    </source>
</evidence>
<dbReference type="OrthoDB" id="428604at2759"/>
<dbReference type="InterPro" id="IPR013103">
    <property type="entry name" value="RVT_2"/>
</dbReference>
<feature type="non-terminal residue" evidence="2">
    <location>
        <position position="1"/>
    </location>
</feature>
<evidence type="ECO:0000313" key="2">
    <source>
        <dbReference type="EMBL" id="RDY03504.1"/>
    </source>
</evidence>
<keyword evidence="3" id="KW-1185">Reference proteome</keyword>
<protein>
    <submittedName>
        <fullName evidence="2">Copia protein</fullName>
    </submittedName>
</protein>
<dbReference type="AlphaFoldDB" id="A0A371HL89"/>
<reference evidence="2" key="1">
    <citation type="submission" date="2018-05" db="EMBL/GenBank/DDBJ databases">
        <title>Draft genome of Mucuna pruriens seed.</title>
        <authorList>
            <person name="Nnadi N.E."/>
            <person name="Vos R."/>
            <person name="Hasami M.H."/>
            <person name="Devisetty U.K."/>
            <person name="Aguiy J.C."/>
        </authorList>
    </citation>
    <scope>NUCLEOTIDE SEQUENCE [LARGE SCALE GENOMIC DNA]</scope>
    <source>
        <strain evidence="2">JCA_2017</strain>
    </source>
</reference>
<organism evidence="2 3">
    <name type="scientific">Mucuna pruriens</name>
    <name type="common">Velvet bean</name>
    <name type="synonym">Dolichos pruriens</name>
    <dbReference type="NCBI Taxonomy" id="157652"/>
    <lineage>
        <taxon>Eukaryota</taxon>
        <taxon>Viridiplantae</taxon>
        <taxon>Streptophyta</taxon>
        <taxon>Embryophyta</taxon>
        <taxon>Tracheophyta</taxon>
        <taxon>Spermatophyta</taxon>
        <taxon>Magnoliopsida</taxon>
        <taxon>eudicotyledons</taxon>
        <taxon>Gunneridae</taxon>
        <taxon>Pentapetalae</taxon>
        <taxon>rosids</taxon>
        <taxon>fabids</taxon>
        <taxon>Fabales</taxon>
        <taxon>Fabaceae</taxon>
        <taxon>Papilionoideae</taxon>
        <taxon>50 kb inversion clade</taxon>
        <taxon>NPAAA clade</taxon>
        <taxon>indigoferoid/millettioid clade</taxon>
        <taxon>Phaseoleae</taxon>
        <taxon>Mucuna</taxon>
    </lineage>
</organism>
<evidence type="ECO:0000313" key="3">
    <source>
        <dbReference type="Proteomes" id="UP000257109"/>
    </source>
</evidence>
<gene>
    <name evidence="2" type="primary">GIP</name>
    <name evidence="2" type="ORF">CR513_12908</name>
</gene>
<comment type="caution">
    <text evidence="2">The sequence shown here is derived from an EMBL/GenBank/DDBJ whole genome shotgun (WGS) entry which is preliminary data.</text>
</comment>
<accession>A0A371HL89</accession>
<dbReference type="Proteomes" id="UP000257109">
    <property type="component" value="Unassembled WGS sequence"/>
</dbReference>
<dbReference type="STRING" id="157652.A0A371HL89"/>
<dbReference type="Pfam" id="PF07727">
    <property type="entry name" value="RVT_2"/>
    <property type="match status" value="1"/>
</dbReference>